<evidence type="ECO:0000256" key="2">
    <source>
        <dbReference type="ARBA" id="ARBA00022737"/>
    </source>
</evidence>
<dbReference type="PANTHER" id="PTHR22836:SF0">
    <property type="entry name" value="PRE-MRNA 3' END PROCESSING PROTEIN WDR33"/>
    <property type="match status" value="1"/>
</dbReference>
<dbReference type="SMART" id="SM00320">
    <property type="entry name" value="WD40"/>
    <property type="match status" value="6"/>
</dbReference>
<dbReference type="InterPro" id="IPR001680">
    <property type="entry name" value="WD40_rpt"/>
</dbReference>
<evidence type="ECO:0000256" key="3">
    <source>
        <dbReference type="ARBA" id="ARBA00025498"/>
    </source>
</evidence>
<dbReference type="GO" id="GO:0005847">
    <property type="term" value="C:mRNA cleavage and polyadenylation specificity factor complex"/>
    <property type="evidence" value="ECO:0007669"/>
    <property type="project" value="TreeGrafter"/>
</dbReference>
<feature type="repeat" description="WD" evidence="5">
    <location>
        <begin position="60"/>
        <end position="101"/>
    </location>
</feature>
<dbReference type="InterPro" id="IPR045245">
    <property type="entry name" value="Pfs2-like"/>
</dbReference>
<evidence type="ECO:0000256" key="1">
    <source>
        <dbReference type="ARBA" id="ARBA00022574"/>
    </source>
</evidence>
<dbReference type="Proteomes" id="UP000761534">
    <property type="component" value="Unassembled WGS sequence"/>
</dbReference>
<proteinExistence type="predicted"/>
<evidence type="ECO:0000256" key="6">
    <source>
        <dbReference type="RuleBase" id="RU369034"/>
    </source>
</evidence>
<dbReference type="PANTHER" id="PTHR22836">
    <property type="entry name" value="WD40 REPEAT PROTEIN"/>
    <property type="match status" value="1"/>
</dbReference>
<keyword evidence="2" id="KW-0677">Repeat</keyword>
<comment type="caution">
    <text evidence="8">The sequence shown here is derived from an EMBL/GenBank/DDBJ whole genome shotgun (WGS) entry which is preliminary data.</text>
</comment>
<feature type="repeat" description="WD" evidence="5">
    <location>
        <begin position="243"/>
        <end position="274"/>
    </location>
</feature>
<name>A0A642UZU6_9ASCO</name>
<evidence type="ECO:0000313" key="9">
    <source>
        <dbReference type="Proteomes" id="UP000761534"/>
    </source>
</evidence>
<dbReference type="PROSITE" id="PS50082">
    <property type="entry name" value="WD_REPEATS_2"/>
    <property type="match status" value="4"/>
</dbReference>
<organism evidence="8 9">
    <name type="scientific">Trichomonascus ciferrii</name>
    <dbReference type="NCBI Taxonomy" id="44093"/>
    <lineage>
        <taxon>Eukaryota</taxon>
        <taxon>Fungi</taxon>
        <taxon>Dikarya</taxon>
        <taxon>Ascomycota</taxon>
        <taxon>Saccharomycotina</taxon>
        <taxon>Dipodascomycetes</taxon>
        <taxon>Dipodascales</taxon>
        <taxon>Trichomonascaceae</taxon>
        <taxon>Trichomonascus</taxon>
        <taxon>Trichomonascus ciferrii complex</taxon>
    </lineage>
</organism>
<evidence type="ECO:0000313" key="8">
    <source>
        <dbReference type="EMBL" id="KAA8908629.1"/>
    </source>
</evidence>
<keyword evidence="6" id="KW-0507">mRNA processing</keyword>
<accession>A0A642UZU6</accession>
<gene>
    <name evidence="8" type="ORF">TRICI_004747</name>
</gene>
<dbReference type="PROSITE" id="PS50294">
    <property type="entry name" value="WD_REPEATS_REGION"/>
    <property type="match status" value="3"/>
</dbReference>
<sequence length="343" mass="38238">MSGEFTLWNGMTFNFETIMQAHENAIRAMVYSHNGDWLLSGDHEGVIKFWQPNFNNVNILPAHREVVRDLAFSPNDTKFVSASDDGTLKVWNFHSASEETTLTGHGWDVKCCDWHPTLGLLASGSKDNLVKLWDPRVGAATKCLTTLHGFKNTVTKTQFQPTGGQMLLASTSRDSTARVFDLRMMRDLVVLRGHDSDVSALAWHPVHPSLMSTGTHDGTISHFLLDTTLPENTNGLEPVSQVPNAHDWPIWCLQYHPMGHILCSGSNDKMTRFWCRARPGDELAFKDRYYNKEESTSMPPRPNNVQPQPTSTNSAALLEQHRTQAANAVPTTAIPGLSSWTGQ</sequence>
<feature type="compositionally biased region" description="Polar residues" evidence="7">
    <location>
        <begin position="303"/>
        <end position="315"/>
    </location>
</feature>
<feature type="repeat" description="WD" evidence="5">
    <location>
        <begin position="19"/>
        <end position="51"/>
    </location>
</feature>
<dbReference type="SUPFAM" id="SSF50978">
    <property type="entry name" value="WD40 repeat-like"/>
    <property type="match status" value="1"/>
</dbReference>
<keyword evidence="1 5" id="KW-0853">WD repeat</keyword>
<evidence type="ECO:0000256" key="5">
    <source>
        <dbReference type="PROSITE-ProRule" id="PRU00221"/>
    </source>
</evidence>
<keyword evidence="6" id="KW-0539">Nucleus</keyword>
<dbReference type="Pfam" id="PF00400">
    <property type="entry name" value="WD40"/>
    <property type="match status" value="6"/>
</dbReference>
<evidence type="ECO:0000256" key="4">
    <source>
        <dbReference type="ARBA" id="ARBA00026154"/>
    </source>
</evidence>
<feature type="repeat" description="WD" evidence="5">
    <location>
        <begin position="102"/>
        <end position="134"/>
    </location>
</feature>
<dbReference type="Gene3D" id="2.130.10.10">
    <property type="entry name" value="YVTN repeat-like/Quinoprotein amine dehydrogenase"/>
    <property type="match status" value="2"/>
</dbReference>
<dbReference type="PRINTS" id="PR00320">
    <property type="entry name" value="GPROTEINBRPT"/>
</dbReference>
<reference evidence="8" key="1">
    <citation type="journal article" date="2019" name="G3 (Bethesda)">
        <title>Genome Assemblies of Two Rare Opportunistic Yeast Pathogens: Diutina rugosa (syn. Candida rugosa) and Trichomonascus ciferrii (syn. Candida ciferrii).</title>
        <authorList>
            <person name="Mixao V."/>
            <person name="Saus E."/>
            <person name="Hansen A.P."/>
            <person name="Lass-Florl C."/>
            <person name="Gabaldon T."/>
        </authorList>
    </citation>
    <scope>NUCLEOTIDE SEQUENCE</scope>
    <source>
        <strain evidence="8">CBS 4856</strain>
    </source>
</reference>
<keyword evidence="9" id="KW-1185">Reference proteome</keyword>
<dbReference type="OrthoDB" id="16717at2759"/>
<dbReference type="InterPro" id="IPR036322">
    <property type="entry name" value="WD40_repeat_dom_sf"/>
</dbReference>
<protein>
    <recommendedName>
        <fullName evidence="4 6">Polyadenylation factor subunit 2</fullName>
    </recommendedName>
</protein>
<dbReference type="CDD" id="cd00200">
    <property type="entry name" value="WD40"/>
    <property type="match status" value="1"/>
</dbReference>
<dbReference type="GO" id="GO:0031124">
    <property type="term" value="P:mRNA 3'-end processing"/>
    <property type="evidence" value="ECO:0007669"/>
    <property type="project" value="UniProtKB-UniRule"/>
</dbReference>
<dbReference type="AlphaFoldDB" id="A0A642UZU6"/>
<dbReference type="InterPro" id="IPR020472">
    <property type="entry name" value="WD40_PAC1"/>
</dbReference>
<dbReference type="InterPro" id="IPR015943">
    <property type="entry name" value="WD40/YVTN_repeat-like_dom_sf"/>
</dbReference>
<feature type="region of interest" description="Disordered" evidence="7">
    <location>
        <begin position="293"/>
        <end position="343"/>
    </location>
</feature>
<evidence type="ECO:0000256" key="7">
    <source>
        <dbReference type="SAM" id="MobiDB-lite"/>
    </source>
</evidence>
<dbReference type="EMBL" id="SWFS01000360">
    <property type="protein sequence ID" value="KAA8908629.1"/>
    <property type="molecule type" value="Genomic_DNA"/>
</dbReference>
<dbReference type="VEuPathDB" id="FungiDB:TRICI_004747"/>
<comment type="function">
    <text evidence="3">Required for 3'-end cleavage and polyadenylation of pre-mRNAs. Also involved in chromosome segregation where it has a role in chromosome attachment to the mitotic spindle.</text>
</comment>
<comment type="subcellular location">
    <subcellularLocation>
        <location evidence="6">Nucleus</location>
    </subcellularLocation>
</comment>